<dbReference type="EMBL" id="JAQQWK010000001">
    <property type="protein sequence ID" value="KAK8055618.1"/>
    <property type="molecule type" value="Genomic_DNA"/>
</dbReference>
<feature type="compositionally biased region" description="Polar residues" evidence="1">
    <location>
        <begin position="43"/>
        <end position="59"/>
    </location>
</feature>
<gene>
    <name evidence="2" type="ORF">PG993_000845</name>
</gene>
<accession>A0ABR1U9Q9</accession>
<evidence type="ECO:0000313" key="2">
    <source>
        <dbReference type="EMBL" id="KAK8055618.1"/>
    </source>
</evidence>
<dbReference type="Proteomes" id="UP001444661">
    <property type="component" value="Unassembled WGS sequence"/>
</dbReference>
<feature type="region of interest" description="Disordered" evidence="1">
    <location>
        <begin position="1"/>
        <end position="129"/>
    </location>
</feature>
<feature type="compositionally biased region" description="Basic residues" evidence="1">
    <location>
        <begin position="161"/>
        <end position="177"/>
    </location>
</feature>
<organism evidence="2 3">
    <name type="scientific">Apiospora rasikravindrae</name>
    <dbReference type="NCBI Taxonomy" id="990691"/>
    <lineage>
        <taxon>Eukaryota</taxon>
        <taxon>Fungi</taxon>
        <taxon>Dikarya</taxon>
        <taxon>Ascomycota</taxon>
        <taxon>Pezizomycotina</taxon>
        <taxon>Sordariomycetes</taxon>
        <taxon>Xylariomycetidae</taxon>
        <taxon>Amphisphaeriales</taxon>
        <taxon>Apiosporaceae</taxon>
        <taxon>Apiospora</taxon>
    </lineage>
</organism>
<evidence type="ECO:0008006" key="4">
    <source>
        <dbReference type="Google" id="ProtNLM"/>
    </source>
</evidence>
<name>A0ABR1U9Q9_9PEZI</name>
<feature type="compositionally biased region" description="Basic and acidic residues" evidence="1">
    <location>
        <begin position="24"/>
        <end position="37"/>
    </location>
</feature>
<feature type="region of interest" description="Disordered" evidence="1">
    <location>
        <begin position="154"/>
        <end position="193"/>
    </location>
</feature>
<sequence>MGAQQSQLVNEDDDQSSKITHSHFSLDDGEHSDRGDNHGINGFGSSQQDKPVFSSQLPTSARRDRDLAKMNSTKSRKRRTRPSSDADQELPPVSSQDFDPPFVKNEPNGIQEDGEDEDAITQIKGDPGALDEEPAAVLEDEEFGAEILEKAKRERRERREMKKARRAEKLRLSRSRRPTLMAWTKPIHTTPPK</sequence>
<evidence type="ECO:0000313" key="3">
    <source>
        <dbReference type="Proteomes" id="UP001444661"/>
    </source>
</evidence>
<keyword evidence="3" id="KW-1185">Reference proteome</keyword>
<comment type="caution">
    <text evidence="2">The sequence shown here is derived from an EMBL/GenBank/DDBJ whole genome shotgun (WGS) entry which is preliminary data.</text>
</comment>
<evidence type="ECO:0000256" key="1">
    <source>
        <dbReference type="SAM" id="MobiDB-lite"/>
    </source>
</evidence>
<protein>
    <recommendedName>
        <fullName evidence="4">INO80 complex subunit B-like conserved region domain-containing protein</fullName>
    </recommendedName>
</protein>
<proteinExistence type="predicted"/>
<reference evidence="2 3" key="1">
    <citation type="submission" date="2023-01" db="EMBL/GenBank/DDBJ databases">
        <title>Analysis of 21 Apiospora genomes using comparative genomics revels a genus with tremendous synthesis potential of carbohydrate active enzymes and secondary metabolites.</title>
        <authorList>
            <person name="Sorensen T."/>
        </authorList>
    </citation>
    <scope>NUCLEOTIDE SEQUENCE [LARGE SCALE GENOMIC DNA]</scope>
    <source>
        <strain evidence="2 3">CBS 33761</strain>
    </source>
</reference>